<dbReference type="EMBL" id="JAVXUP010000063">
    <property type="protein sequence ID" value="KAK3040048.1"/>
    <property type="molecule type" value="Genomic_DNA"/>
</dbReference>
<dbReference type="AlphaFoldDB" id="A0AA89BGH0"/>
<comment type="caution">
    <text evidence="2">The sequence shown here is derived from an EMBL/GenBank/DDBJ whole genome shotgun (WGS) entry which is preliminary data.</text>
</comment>
<evidence type="ECO:0000259" key="1">
    <source>
        <dbReference type="Pfam" id="PF03732"/>
    </source>
</evidence>
<proteinExistence type="predicted"/>
<evidence type="ECO:0000313" key="2">
    <source>
        <dbReference type="EMBL" id="KAK3040048.1"/>
    </source>
</evidence>
<gene>
    <name evidence="2" type="ORF">RJ639_028302</name>
</gene>
<protein>
    <recommendedName>
        <fullName evidence="1">Retrotransposon gag domain-containing protein</fullName>
    </recommendedName>
</protein>
<name>A0AA89BGH0_9ASTE</name>
<organism evidence="2 3">
    <name type="scientific">Escallonia herrerae</name>
    <dbReference type="NCBI Taxonomy" id="1293975"/>
    <lineage>
        <taxon>Eukaryota</taxon>
        <taxon>Viridiplantae</taxon>
        <taxon>Streptophyta</taxon>
        <taxon>Embryophyta</taxon>
        <taxon>Tracheophyta</taxon>
        <taxon>Spermatophyta</taxon>
        <taxon>Magnoliopsida</taxon>
        <taxon>eudicotyledons</taxon>
        <taxon>Gunneridae</taxon>
        <taxon>Pentapetalae</taxon>
        <taxon>asterids</taxon>
        <taxon>campanulids</taxon>
        <taxon>Escalloniales</taxon>
        <taxon>Escalloniaceae</taxon>
        <taxon>Escallonia</taxon>
    </lineage>
</organism>
<dbReference type="InterPro" id="IPR005162">
    <property type="entry name" value="Retrotrans_gag_dom"/>
</dbReference>
<reference evidence="2" key="1">
    <citation type="submission" date="2022-12" db="EMBL/GenBank/DDBJ databases">
        <title>Draft genome assemblies for two species of Escallonia (Escalloniales).</title>
        <authorList>
            <person name="Chanderbali A."/>
            <person name="Dervinis C."/>
            <person name="Anghel I."/>
            <person name="Soltis D."/>
            <person name="Soltis P."/>
            <person name="Zapata F."/>
        </authorList>
    </citation>
    <scope>NUCLEOTIDE SEQUENCE</scope>
    <source>
        <strain evidence="2">UCBG64.0493</strain>
        <tissue evidence="2">Leaf</tissue>
    </source>
</reference>
<accession>A0AA89BGH0</accession>
<keyword evidence="3" id="KW-1185">Reference proteome</keyword>
<sequence>MHESSPGPNQVMYRAFPVVLKGAVHVLFQHLVLCSISCWAQLAESFRGNFLTRCVQRKNFSGLFRIVQGSKESLKSYYARFNTENLFIDYLDPELTLVAIARDVRLGMPLASH</sequence>
<dbReference type="Proteomes" id="UP001188597">
    <property type="component" value="Unassembled WGS sequence"/>
</dbReference>
<feature type="domain" description="Retrotransposon gag" evidence="1">
    <location>
        <begin position="15"/>
        <end position="83"/>
    </location>
</feature>
<dbReference type="Pfam" id="PF03732">
    <property type="entry name" value="Retrotrans_gag"/>
    <property type="match status" value="1"/>
</dbReference>
<evidence type="ECO:0000313" key="3">
    <source>
        <dbReference type="Proteomes" id="UP001188597"/>
    </source>
</evidence>